<dbReference type="Proteomes" id="UP000887458">
    <property type="component" value="Unassembled WGS sequence"/>
</dbReference>
<dbReference type="EMBL" id="NJHN03000047">
    <property type="protein sequence ID" value="KAH9420638.1"/>
    <property type="molecule type" value="Genomic_DNA"/>
</dbReference>
<comment type="caution">
    <text evidence="1">The sequence shown here is derived from an EMBL/GenBank/DDBJ whole genome shotgun (WGS) entry which is preliminary data.</text>
</comment>
<accession>A0ABQ8JDF1</accession>
<evidence type="ECO:0000313" key="2">
    <source>
        <dbReference type="Proteomes" id="UP000887458"/>
    </source>
</evidence>
<keyword evidence="2" id="KW-1185">Reference proteome</keyword>
<proteinExistence type="predicted"/>
<reference evidence="1 2" key="2">
    <citation type="journal article" date="2022" name="Mol. Biol. Evol.">
        <title>Comparative Genomics Reveals Insights into the Divergent Evolution of Astigmatic Mites and Household Pest Adaptations.</title>
        <authorList>
            <person name="Xiong Q."/>
            <person name="Wan A.T."/>
            <person name="Liu X."/>
            <person name="Fung C.S."/>
            <person name="Xiao X."/>
            <person name="Malainual N."/>
            <person name="Hou J."/>
            <person name="Wang L."/>
            <person name="Wang M."/>
            <person name="Yang K.Y."/>
            <person name="Cui Y."/>
            <person name="Leung E.L."/>
            <person name="Nong W."/>
            <person name="Shin S.K."/>
            <person name="Au S.W."/>
            <person name="Jeong K.Y."/>
            <person name="Chew F.T."/>
            <person name="Hui J.H."/>
            <person name="Leung T.F."/>
            <person name="Tungtrongchitr A."/>
            <person name="Zhong N."/>
            <person name="Liu Z."/>
            <person name="Tsui S.K."/>
        </authorList>
    </citation>
    <scope>NUCLEOTIDE SEQUENCE [LARGE SCALE GENOMIC DNA]</scope>
    <source>
        <strain evidence="1">Derp</strain>
    </source>
</reference>
<evidence type="ECO:0000313" key="1">
    <source>
        <dbReference type="EMBL" id="KAH9420638.1"/>
    </source>
</evidence>
<organism evidence="1 2">
    <name type="scientific">Dermatophagoides pteronyssinus</name>
    <name type="common">European house dust mite</name>
    <dbReference type="NCBI Taxonomy" id="6956"/>
    <lineage>
        <taxon>Eukaryota</taxon>
        <taxon>Metazoa</taxon>
        <taxon>Ecdysozoa</taxon>
        <taxon>Arthropoda</taxon>
        <taxon>Chelicerata</taxon>
        <taxon>Arachnida</taxon>
        <taxon>Acari</taxon>
        <taxon>Acariformes</taxon>
        <taxon>Sarcoptiformes</taxon>
        <taxon>Astigmata</taxon>
        <taxon>Psoroptidia</taxon>
        <taxon>Analgoidea</taxon>
        <taxon>Pyroglyphidae</taxon>
        <taxon>Dermatophagoidinae</taxon>
        <taxon>Dermatophagoides</taxon>
    </lineage>
</organism>
<gene>
    <name evidence="1" type="ORF">DERP_001066</name>
</gene>
<name>A0ABQ8JDF1_DERPT</name>
<protein>
    <submittedName>
        <fullName evidence="1">Uncharacterized protein</fullName>
    </submittedName>
</protein>
<sequence length="106" mass="12093">MFLIRISEQFLLFDYFSIHPQWLCFEAPMLITSVFLHRLQQSIPIQQHVVTTQYKIAKVTMIIAETIAVTKSAQNFVHPSDSSSYPVQLKSFPSIFNALNGSNKSS</sequence>
<reference evidence="1 2" key="1">
    <citation type="journal article" date="2018" name="J. Allergy Clin. Immunol.">
        <title>High-quality assembly of Dermatophagoides pteronyssinus genome and transcriptome reveals a wide range of novel allergens.</title>
        <authorList>
            <person name="Liu X.Y."/>
            <person name="Yang K.Y."/>
            <person name="Wang M.Q."/>
            <person name="Kwok J.S."/>
            <person name="Zeng X."/>
            <person name="Yang Z."/>
            <person name="Xiao X.J."/>
            <person name="Lau C.P."/>
            <person name="Li Y."/>
            <person name="Huang Z.M."/>
            <person name="Ba J.G."/>
            <person name="Yim A.K."/>
            <person name="Ouyang C.Y."/>
            <person name="Ngai S.M."/>
            <person name="Chan T.F."/>
            <person name="Leung E.L."/>
            <person name="Liu L."/>
            <person name="Liu Z.G."/>
            <person name="Tsui S.K."/>
        </authorList>
    </citation>
    <scope>NUCLEOTIDE SEQUENCE [LARGE SCALE GENOMIC DNA]</scope>
    <source>
        <strain evidence="1">Derp</strain>
    </source>
</reference>